<dbReference type="AlphaFoldDB" id="G0WHS1"/>
<dbReference type="PANTHER" id="PTHR14221">
    <property type="entry name" value="WD REPEAT DOMAIN 44"/>
    <property type="match status" value="1"/>
</dbReference>
<dbReference type="InterPro" id="IPR040324">
    <property type="entry name" value="WDR44/Dgr2"/>
</dbReference>
<sequence>MLNLGIPISKEQGRSLSSGDNSSRERPFSDEGSFYSNDESEYISENNNNQLAVSQGMNEGNLSNRRISLDRSGKQVDYSADIEPLKFRMRRTPDLQITSNQEQKQQSDLSTPVLAPGNAVTRKSIMLPPVEPNLHTISVSKPIFGSNNTTSSWNFNFIDKEQFEEYLKEPNYIKIYKRHEDINQFKRLFLAQELKITDPNANIINKNITNNNLLYTETNNTFLNKDQTGPSPSSSSFSSEPNGNANLDASDKAIWSTKFSHDGKFMATGSKDGILRIWKVINSPMERLELDCYQESNLTARSKSLRIRDKMEKESPLRHSMDAYINKKYPNMAVDESNESLNLYAPVFNPSPFKIFKEHTADILDMDWSKNGFILTSSMDKKAKLWHPNRETSLQTFSHPDFVTSVKFHPVDDRFFLTGCLDHKCRFWSILENSVVYEFNCYDLITSLTLSPGEGEFTIVGTFNGYIHILLTTGLKHVSTFHITEKHFQNSNNVNSFHDFKSLMNKKRGPRVTGFQCFYPPSSDSTAGSKIDKNLRILVSANDSRLRIFDLDQNKLLEVLKGYRSGLSQHNGQLLRWGNEHIVINSSNDHWFYAWRLKSSKLSEKGSVTTNNDKNKSSKNKNTKNNLKHSLIPRKISNFLSSHKDQPIKNSHYVAFHAHHEPVTTATIAPPETAKTLALSNDFICELSLQYMKNQQQELGKRSLKSESSTTNTTISSRKSSDLTSQCKNSIPRKPHSSSTTHESLPSVTSSRPTTATGVPNVVDIVGPILVTTDSEGNIRVFRTDLGRQVREKVLESLHLEKKRERESIHKPAIDSSLTLTNMNQPDVSSKCTSSNVIVAPSLNPLIKVISAGDSEPNLRPLTKDTATSNNSKGVRRASTGGSTRPNLLNINSTINGSMNSLNSSLRQRMPSISSSIGSESARSNLQRSNDLVAGNSVQFKCEVCEGRRFEPISNKLGQRENGYYCLDCGNILNNFR</sequence>
<feature type="repeat" description="WD" evidence="3">
    <location>
        <begin position="396"/>
        <end position="438"/>
    </location>
</feature>
<dbReference type="InterPro" id="IPR036322">
    <property type="entry name" value="WD40_repeat_dom_sf"/>
</dbReference>
<feature type="region of interest" description="Disordered" evidence="4">
    <location>
        <begin position="222"/>
        <end position="243"/>
    </location>
</feature>
<dbReference type="OMA" id="WKVINSP"/>
<feature type="region of interest" description="Disordered" evidence="4">
    <location>
        <begin position="604"/>
        <end position="628"/>
    </location>
</feature>
<evidence type="ECO:0000256" key="1">
    <source>
        <dbReference type="ARBA" id="ARBA00022574"/>
    </source>
</evidence>
<dbReference type="HOGENOM" id="CLU_008245_0_0_1"/>
<feature type="compositionally biased region" description="Low complexity" evidence="4">
    <location>
        <begin position="222"/>
        <end position="241"/>
    </location>
</feature>
<dbReference type="InterPro" id="IPR015943">
    <property type="entry name" value="WD40/YVTN_repeat-like_dom_sf"/>
</dbReference>
<dbReference type="EMBL" id="HE580277">
    <property type="protein sequence ID" value="CCD27332.1"/>
    <property type="molecule type" value="Genomic_DNA"/>
</dbReference>
<proteinExistence type="predicted"/>
<evidence type="ECO:0000256" key="3">
    <source>
        <dbReference type="PROSITE-ProRule" id="PRU00221"/>
    </source>
</evidence>
<dbReference type="RefSeq" id="XP_003672575.1">
    <property type="nucleotide sequence ID" value="XM_003672527.1"/>
</dbReference>
<dbReference type="SMART" id="SM00320">
    <property type="entry name" value="WD40"/>
    <property type="match status" value="3"/>
</dbReference>
<dbReference type="OrthoDB" id="1932312at2759"/>
<dbReference type="InterPro" id="IPR001680">
    <property type="entry name" value="WD40_rpt"/>
</dbReference>
<feature type="compositionally biased region" description="Low complexity" evidence="4">
    <location>
        <begin position="706"/>
        <end position="718"/>
    </location>
</feature>
<dbReference type="PROSITE" id="PS50082">
    <property type="entry name" value="WD_REPEATS_2"/>
    <property type="match status" value="3"/>
</dbReference>
<evidence type="ECO:0000256" key="4">
    <source>
        <dbReference type="SAM" id="MobiDB-lite"/>
    </source>
</evidence>
<feature type="region of interest" description="Disordered" evidence="4">
    <location>
        <begin position="857"/>
        <end position="887"/>
    </location>
</feature>
<keyword evidence="6" id="KW-1185">Reference proteome</keyword>
<dbReference type="Gene3D" id="2.130.10.10">
    <property type="entry name" value="YVTN repeat-like/Quinoprotein amine dehydrogenase"/>
    <property type="match status" value="1"/>
</dbReference>
<keyword evidence="2" id="KW-0677">Repeat</keyword>
<feature type="repeat" description="WD" evidence="3">
    <location>
        <begin position="356"/>
        <end position="396"/>
    </location>
</feature>
<keyword evidence="1 3" id="KW-0853">WD repeat</keyword>
<feature type="compositionally biased region" description="Polar residues" evidence="4">
    <location>
        <begin position="95"/>
        <end position="110"/>
    </location>
</feature>
<feature type="repeat" description="WD" evidence="3">
    <location>
        <begin position="247"/>
        <end position="280"/>
    </location>
</feature>
<dbReference type="eggNOG" id="KOG0283">
    <property type="taxonomic scope" value="Eukaryota"/>
</dbReference>
<feature type="region of interest" description="Disordered" evidence="4">
    <location>
        <begin position="91"/>
        <end position="114"/>
    </location>
</feature>
<reference evidence="5 6" key="1">
    <citation type="journal article" date="2011" name="Proc. Natl. Acad. Sci. U.S.A.">
        <title>Evolutionary erosion of yeast sex chromosomes by mating-type switching accidents.</title>
        <authorList>
            <person name="Gordon J.L."/>
            <person name="Armisen D."/>
            <person name="Proux-Wera E."/>
            <person name="Oheigeartaigh S.S."/>
            <person name="Byrne K.P."/>
            <person name="Wolfe K.H."/>
        </authorList>
    </citation>
    <scope>NUCLEOTIDE SEQUENCE [LARGE SCALE GENOMIC DNA]</scope>
    <source>
        <strain evidence="6">ATCC 10597 / BCRC 20456 / CBS 421 / NBRC 0211 / NRRL Y-12639</strain>
    </source>
</reference>
<dbReference type="PANTHER" id="PTHR14221:SF0">
    <property type="entry name" value="WD REPEAT-CONTAINING PROTEIN 44"/>
    <property type="match status" value="1"/>
</dbReference>
<dbReference type="Pfam" id="PF00400">
    <property type="entry name" value="WD40"/>
    <property type="match status" value="3"/>
</dbReference>
<dbReference type="KEGG" id="ndi:NDAI_0K01410"/>
<organism evidence="5 6">
    <name type="scientific">Naumovozyma dairenensis (strain ATCC 10597 / BCRC 20456 / CBS 421 / NBRC 0211 / NRRL Y-12639)</name>
    <name type="common">Saccharomyces dairenensis</name>
    <dbReference type="NCBI Taxonomy" id="1071378"/>
    <lineage>
        <taxon>Eukaryota</taxon>
        <taxon>Fungi</taxon>
        <taxon>Dikarya</taxon>
        <taxon>Ascomycota</taxon>
        <taxon>Saccharomycotina</taxon>
        <taxon>Saccharomycetes</taxon>
        <taxon>Saccharomycetales</taxon>
        <taxon>Saccharomycetaceae</taxon>
        <taxon>Naumovozyma</taxon>
    </lineage>
</organism>
<evidence type="ECO:0000313" key="6">
    <source>
        <dbReference type="Proteomes" id="UP000000689"/>
    </source>
</evidence>
<feature type="region of interest" description="Disordered" evidence="4">
    <location>
        <begin position="700"/>
        <end position="759"/>
    </location>
</feature>
<dbReference type="GeneID" id="11497699"/>
<dbReference type="PROSITE" id="PS50294">
    <property type="entry name" value="WD_REPEATS_REGION"/>
    <property type="match status" value="1"/>
</dbReference>
<name>G0WHS1_NAUDC</name>
<gene>
    <name evidence="5" type="primary">NDAI0K01410</name>
    <name evidence="5" type="ordered locus">NDAI_0K01410</name>
</gene>
<feature type="region of interest" description="Disordered" evidence="4">
    <location>
        <begin position="1"/>
        <end position="39"/>
    </location>
</feature>
<dbReference type="Proteomes" id="UP000000689">
    <property type="component" value="Chromosome 11"/>
</dbReference>
<protein>
    <submittedName>
        <fullName evidence="5">Uncharacterized protein</fullName>
    </submittedName>
</protein>
<evidence type="ECO:0000313" key="5">
    <source>
        <dbReference type="EMBL" id="CCD27332.1"/>
    </source>
</evidence>
<dbReference type="SUPFAM" id="SSF50978">
    <property type="entry name" value="WD40 repeat-like"/>
    <property type="match status" value="1"/>
</dbReference>
<feature type="compositionally biased region" description="Polar residues" evidence="4">
    <location>
        <begin position="737"/>
        <end position="758"/>
    </location>
</feature>
<evidence type="ECO:0000256" key="2">
    <source>
        <dbReference type="ARBA" id="ARBA00022737"/>
    </source>
</evidence>
<accession>G0WHS1</accession>